<feature type="compositionally biased region" description="Low complexity" evidence="1">
    <location>
        <begin position="175"/>
        <end position="190"/>
    </location>
</feature>
<proteinExistence type="predicted"/>
<feature type="compositionally biased region" description="Gly residues" evidence="1">
    <location>
        <begin position="135"/>
        <end position="146"/>
    </location>
</feature>
<feature type="region of interest" description="Disordered" evidence="1">
    <location>
        <begin position="81"/>
        <end position="146"/>
    </location>
</feature>
<reference evidence="3" key="1">
    <citation type="journal article" date="2019" name="Nat. Commun.">
        <title>The genome of broomcorn millet.</title>
        <authorList>
            <person name="Zou C."/>
            <person name="Miki D."/>
            <person name="Li D."/>
            <person name="Tang Q."/>
            <person name="Xiao L."/>
            <person name="Rajput S."/>
            <person name="Deng P."/>
            <person name="Jia W."/>
            <person name="Huang R."/>
            <person name="Zhang M."/>
            <person name="Sun Y."/>
            <person name="Hu J."/>
            <person name="Fu X."/>
            <person name="Schnable P.S."/>
            <person name="Li F."/>
            <person name="Zhang H."/>
            <person name="Feng B."/>
            <person name="Zhu X."/>
            <person name="Liu R."/>
            <person name="Schnable J.C."/>
            <person name="Zhu J.-K."/>
            <person name="Zhang H."/>
        </authorList>
    </citation>
    <scope>NUCLEOTIDE SEQUENCE [LARGE SCALE GENOMIC DNA]</scope>
</reference>
<organism evidence="2 3">
    <name type="scientific">Panicum miliaceum</name>
    <name type="common">Proso millet</name>
    <name type="synonym">Broomcorn millet</name>
    <dbReference type="NCBI Taxonomy" id="4540"/>
    <lineage>
        <taxon>Eukaryota</taxon>
        <taxon>Viridiplantae</taxon>
        <taxon>Streptophyta</taxon>
        <taxon>Embryophyta</taxon>
        <taxon>Tracheophyta</taxon>
        <taxon>Spermatophyta</taxon>
        <taxon>Magnoliopsida</taxon>
        <taxon>Liliopsida</taxon>
        <taxon>Poales</taxon>
        <taxon>Poaceae</taxon>
        <taxon>PACMAD clade</taxon>
        <taxon>Panicoideae</taxon>
        <taxon>Panicodae</taxon>
        <taxon>Paniceae</taxon>
        <taxon>Panicinae</taxon>
        <taxon>Panicum</taxon>
        <taxon>Panicum sect. Panicum</taxon>
    </lineage>
</organism>
<accession>A0A3L6Q790</accession>
<comment type="caution">
    <text evidence="2">The sequence shown here is derived from an EMBL/GenBank/DDBJ whole genome shotgun (WGS) entry which is preliminary data.</text>
</comment>
<sequence length="203" mass="22429">MEGESWWEVAVPEDSDDFRNSDCYEAWEPCFLGRYKENLCYINECYFDTDIAIWVLEDYAADEWILKHQWHASLESLPSRRGAKRSTNVESRDDERAFSQRVVDSRRRRQRAARDVQHRVDAEGGRTGAESSRGCPGGSGAGPGGGNASDAAFPHCCCCAAGGDGRFRDRRTTRRVGTARTERTAVTGRGCCSTPAGTSTTSG</sequence>
<dbReference type="Proteomes" id="UP000275267">
    <property type="component" value="Unassembled WGS sequence"/>
</dbReference>
<evidence type="ECO:0000256" key="1">
    <source>
        <dbReference type="SAM" id="MobiDB-lite"/>
    </source>
</evidence>
<dbReference type="AlphaFoldDB" id="A0A3L6Q790"/>
<name>A0A3L6Q790_PANMI</name>
<feature type="compositionally biased region" description="Basic and acidic residues" evidence="1">
    <location>
        <begin position="112"/>
        <end position="124"/>
    </location>
</feature>
<feature type="region of interest" description="Disordered" evidence="1">
    <location>
        <begin position="173"/>
        <end position="203"/>
    </location>
</feature>
<evidence type="ECO:0000313" key="2">
    <source>
        <dbReference type="EMBL" id="RLM73728.1"/>
    </source>
</evidence>
<keyword evidence="3" id="KW-1185">Reference proteome</keyword>
<evidence type="ECO:0000313" key="3">
    <source>
        <dbReference type="Proteomes" id="UP000275267"/>
    </source>
</evidence>
<protein>
    <submittedName>
        <fullName evidence="2">F-box protein</fullName>
    </submittedName>
</protein>
<dbReference type="OrthoDB" id="605328at2759"/>
<gene>
    <name evidence="2" type="ORF">C2845_PM15G03860</name>
</gene>
<dbReference type="EMBL" id="PQIB02000013">
    <property type="protein sequence ID" value="RLM73728.1"/>
    <property type="molecule type" value="Genomic_DNA"/>
</dbReference>